<evidence type="ECO:0000313" key="2">
    <source>
        <dbReference type="WBParaSite" id="Hba_07569"/>
    </source>
</evidence>
<accession>A0A1I7WR45</accession>
<sequence>MSIGSFLPPSGTCAAFTAKSTFAGERSTREMRKQEDNDCGAELLHLVRSLPVPLVDGSVPDIFLYSPFIHSVWESYNELDTDTNQQYYLNQSL</sequence>
<dbReference type="WBParaSite" id="Hba_07569">
    <property type="protein sequence ID" value="Hba_07569"/>
    <property type="gene ID" value="Hba_07569"/>
</dbReference>
<proteinExistence type="predicted"/>
<organism evidence="1 2">
    <name type="scientific">Heterorhabditis bacteriophora</name>
    <name type="common">Entomopathogenic nematode worm</name>
    <dbReference type="NCBI Taxonomy" id="37862"/>
    <lineage>
        <taxon>Eukaryota</taxon>
        <taxon>Metazoa</taxon>
        <taxon>Ecdysozoa</taxon>
        <taxon>Nematoda</taxon>
        <taxon>Chromadorea</taxon>
        <taxon>Rhabditida</taxon>
        <taxon>Rhabditina</taxon>
        <taxon>Rhabditomorpha</taxon>
        <taxon>Strongyloidea</taxon>
        <taxon>Heterorhabditidae</taxon>
        <taxon>Heterorhabditis</taxon>
    </lineage>
</organism>
<reference evidence="2" key="1">
    <citation type="submission" date="2016-11" db="UniProtKB">
        <authorList>
            <consortium name="WormBaseParasite"/>
        </authorList>
    </citation>
    <scope>IDENTIFICATION</scope>
</reference>
<keyword evidence="1" id="KW-1185">Reference proteome</keyword>
<dbReference type="AlphaFoldDB" id="A0A1I7WR45"/>
<name>A0A1I7WR45_HETBA</name>
<dbReference type="Proteomes" id="UP000095283">
    <property type="component" value="Unplaced"/>
</dbReference>
<evidence type="ECO:0000313" key="1">
    <source>
        <dbReference type="Proteomes" id="UP000095283"/>
    </source>
</evidence>
<protein>
    <submittedName>
        <fullName evidence="2">Uncharacterized protein</fullName>
    </submittedName>
</protein>